<dbReference type="EMBL" id="LCYA01000058">
    <property type="protein sequence ID" value="KWV87922.1"/>
    <property type="molecule type" value="Genomic_DNA"/>
</dbReference>
<evidence type="ECO:0000313" key="1">
    <source>
        <dbReference type="EMBL" id="KWV87922.1"/>
    </source>
</evidence>
<organism evidence="1 2">
    <name type="scientific">Pseudomonas fluorescens</name>
    <dbReference type="NCBI Taxonomy" id="294"/>
    <lineage>
        <taxon>Bacteria</taxon>
        <taxon>Pseudomonadati</taxon>
        <taxon>Pseudomonadota</taxon>
        <taxon>Gammaproteobacteria</taxon>
        <taxon>Pseudomonadales</taxon>
        <taxon>Pseudomonadaceae</taxon>
        <taxon>Pseudomonas</taxon>
    </lineage>
</organism>
<comment type="caution">
    <text evidence="1">The sequence shown here is derived from an EMBL/GenBank/DDBJ whole genome shotgun (WGS) entry which is preliminary data.</text>
</comment>
<dbReference type="Proteomes" id="UP000061348">
    <property type="component" value="Unassembled WGS sequence"/>
</dbReference>
<proteinExistence type="predicted"/>
<sequence length="52" mass="5831">MVASQKCALIRPRLYICSRPKTFGIMWYSAPMEIIATQPSAPACTWPMVQSV</sequence>
<gene>
    <name evidence="1" type="ORF">PFLmoz3_02306</name>
</gene>
<dbReference type="AlphaFoldDB" id="A0A109LHE4"/>
<name>A0A109LHE4_PSEFL</name>
<accession>A0A109LHE4</accession>
<reference evidence="1 2" key="1">
    <citation type="submission" date="2015-05" db="EMBL/GenBank/DDBJ databases">
        <title>A genomic and transcriptomic approach to investigate the blue pigment phenotype in Pseudomonas fluorescens.</title>
        <authorList>
            <person name="Andreani N.A."/>
            <person name="Cardazzo B."/>
        </authorList>
    </citation>
    <scope>NUCLEOTIDE SEQUENCE [LARGE SCALE GENOMIC DNA]</scope>
    <source>
        <strain evidence="1 2">Ps_22</strain>
    </source>
</reference>
<protein>
    <submittedName>
        <fullName evidence="1">Uncharacterized protein</fullName>
    </submittedName>
</protein>
<evidence type="ECO:0000313" key="2">
    <source>
        <dbReference type="Proteomes" id="UP000061348"/>
    </source>
</evidence>